<evidence type="ECO:0000256" key="9">
    <source>
        <dbReference type="SAM" id="MobiDB-lite"/>
    </source>
</evidence>
<organism evidence="11">
    <name type="scientific">Opuntia streptacantha</name>
    <name type="common">Prickly pear cactus</name>
    <name type="synonym">Opuntia cardona</name>
    <dbReference type="NCBI Taxonomy" id="393608"/>
    <lineage>
        <taxon>Eukaryota</taxon>
        <taxon>Viridiplantae</taxon>
        <taxon>Streptophyta</taxon>
        <taxon>Embryophyta</taxon>
        <taxon>Tracheophyta</taxon>
        <taxon>Spermatophyta</taxon>
        <taxon>Magnoliopsida</taxon>
        <taxon>eudicotyledons</taxon>
        <taxon>Gunneridae</taxon>
        <taxon>Pentapetalae</taxon>
        <taxon>Caryophyllales</taxon>
        <taxon>Cactineae</taxon>
        <taxon>Cactaceae</taxon>
        <taxon>Opuntioideae</taxon>
        <taxon>Opuntia</taxon>
    </lineage>
</organism>
<dbReference type="Gene3D" id="3.10.20.90">
    <property type="entry name" value="Phosphatidylinositol 3-kinase Catalytic Subunit, Chain A, domain 1"/>
    <property type="match status" value="1"/>
</dbReference>
<evidence type="ECO:0000256" key="8">
    <source>
        <dbReference type="RuleBase" id="RU004549"/>
    </source>
</evidence>
<evidence type="ECO:0000256" key="3">
    <source>
        <dbReference type="ARBA" id="ARBA00022491"/>
    </source>
</evidence>
<dbReference type="PROSITE" id="PS51745">
    <property type="entry name" value="PB1"/>
    <property type="match status" value="1"/>
</dbReference>
<comment type="similarity">
    <text evidence="2 8">Belongs to the Aux/IAA family.</text>
</comment>
<sequence length="243" mass="27523">MELELCLALSNSTPKFSNLKELDLISYVNYEGKRFCDDNSTLSSQSSVHGDNEEAENDGLFSNKRGFDEVESSVSSSAKTLPLFFWDNKQPNEQDGNPKRLCNLSFLPVNDNEGDSIVGWPPVKSYRKNFCHDDDAQRHHQGRCSGNLPAVENGVCCGGRRSMYVKAQMEGFMITRKIDLKLHQSYDSLTRSLLAMFGKGHDSVAHYKLTYQDKDGDWLLAGDVPWRTFIHSVQRLKMLKRDG</sequence>
<dbReference type="SUPFAM" id="SSF54277">
    <property type="entry name" value="CAD &amp; PB1 domains"/>
    <property type="match status" value="1"/>
</dbReference>
<evidence type="ECO:0000256" key="4">
    <source>
        <dbReference type="ARBA" id="ARBA00023015"/>
    </source>
</evidence>
<feature type="region of interest" description="Disordered" evidence="9">
    <location>
        <begin position="41"/>
        <end position="60"/>
    </location>
</feature>
<dbReference type="PANTHER" id="PTHR31734">
    <property type="entry name" value="AUXIN-RESPONSIVE PROTEIN IAA17"/>
    <property type="match status" value="1"/>
</dbReference>
<comment type="function">
    <text evidence="8">Aux/IAA proteins are short-lived transcriptional factors that function as repressors of early auxin response genes at low auxin concentrations.</text>
</comment>
<comment type="subcellular location">
    <subcellularLocation>
        <location evidence="1 8">Nucleus</location>
    </subcellularLocation>
</comment>
<dbReference type="InterPro" id="IPR003311">
    <property type="entry name" value="AUX_IAA"/>
</dbReference>
<dbReference type="AlphaFoldDB" id="A0A7C9DCF4"/>
<dbReference type="Pfam" id="PF02309">
    <property type="entry name" value="AUX_IAA"/>
    <property type="match status" value="2"/>
</dbReference>
<protein>
    <recommendedName>
        <fullName evidence="8">Auxin-responsive protein</fullName>
    </recommendedName>
</protein>
<keyword evidence="3 8" id="KW-0678">Repressor</keyword>
<evidence type="ECO:0000256" key="6">
    <source>
        <dbReference type="ARBA" id="ARBA00023242"/>
    </source>
</evidence>
<evidence type="ECO:0000256" key="7">
    <source>
        <dbReference type="ARBA" id="ARBA00023294"/>
    </source>
</evidence>
<comment type="subunit">
    <text evidence="8">Homodimers and heterodimers.</text>
</comment>
<evidence type="ECO:0000256" key="5">
    <source>
        <dbReference type="ARBA" id="ARBA00023163"/>
    </source>
</evidence>
<reference evidence="11" key="2">
    <citation type="submission" date="2020-07" db="EMBL/GenBank/DDBJ databases">
        <authorList>
            <person name="Vera ALvarez R."/>
            <person name="Arias-Moreno D.M."/>
            <person name="Jimenez-Jacinto V."/>
            <person name="Jimenez-Bremont J.F."/>
            <person name="Swaminathan K."/>
            <person name="Moose S.P."/>
            <person name="Guerrero-Gonzalez M.L."/>
            <person name="Marino-Ramirez L."/>
            <person name="Landsman D."/>
            <person name="Rodriguez-Kessler M."/>
            <person name="Delgado-Sanchez P."/>
        </authorList>
    </citation>
    <scope>NUCLEOTIDE SEQUENCE</scope>
    <source>
        <tissue evidence="11">Cladode</tissue>
    </source>
</reference>
<evidence type="ECO:0000256" key="2">
    <source>
        <dbReference type="ARBA" id="ARBA00006728"/>
    </source>
</evidence>
<dbReference type="GO" id="GO:0009734">
    <property type="term" value="P:auxin-activated signaling pathway"/>
    <property type="evidence" value="ECO:0007669"/>
    <property type="project" value="UniProtKB-UniRule"/>
</dbReference>
<evidence type="ECO:0000313" key="11">
    <source>
        <dbReference type="EMBL" id="MBA4634968.1"/>
    </source>
</evidence>
<feature type="domain" description="PB1" evidence="10">
    <location>
        <begin position="162"/>
        <end position="243"/>
    </location>
</feature>
<evidence type="ECO:0000259" key="10">
    <source>
        <dbReference type="PROSITE" id="PS51745"/>
    </source>
</evidence>
<dbReference type="InterPro" id="IPR053793">
    <property type="entry name" value="PB1-like"/>
</dbReference>
<dbReference type="EMBL" id="GISG01093038">
    <property type="protein sequence ID" value="MBA4634968.1"/>
    <property type="molecule type" value="Transcribed_RNA"/>
</dbReference>
<evidence type="ECO:0000256" key="1">
    <source>
        <dbReference type="ARBA" id="ARBA00004123"/>
    </source>
</evidence>
<reference evidence="11" key="1">
    <citation type="journal article" date="2013" name="J. Plant Res.">
        <title>Effect of fungi and light on seed germination of three Opuntia species from semiarid lands of central Mexico.</title>
        <authorList>
            <person name="Delgado-Sanchez P."/>
            <person name="Jimenez-Bremont J.F."/>
            <person name="Guerrero-Gonzalez Mde L."/>
            <person name="Flores J."/>
        </authorList>
    </citation>
    <scope>NUCLEOTIDE SEQUENCE</scope>
    <source>
        <tissue evidence="11">Cladode</tissue>
    </source>
</reference>
<dbReference type="GO" id="GO:0005634">
    <property type="term" value="C:nucleus"/>
    <property type="evidence" value="ECO:0007669"/>
    <property type="project" value="UniProtKB-SubCell"/>
</dbReference>
<keyword evidence="7 8" id="KW-0927">Auxin signaling pathway</keyword>
<dbReference type="PANTHER" id="PTHR31734:SF44">
    <property type="entry name" value="AUXIN-RESPONSIVE PROTEIN"/>
    <property type="match status" value="1"/>
</dbReference>
<proteinExistence type="inferred from homology"/>
<dbReference type="GO" id="GO:0006355">
    <property type="term" value="P:regulation of DNA-templated transcription"/>
    <property type="evidence" value="ECO:0007669"/>
    <property type="project" value="InterPro"/>
</dbReference>
<keyword evidence="4 8" id="KW-0805">Transcription regulation</keyword>
<keyword evidence="6 8" id="KW-0539">Nucleus</keyword>
<dbReference type="InterPro" id="IPR033389">
    <property type="entry name" value="AUX/IAA_dom"/>
</dbReference>
<name>A0A7C9DCF4_OPUST</name>
<accession>A0A7C9DCF4</accession>
<keyword evidence="5 8" id="KW-0804">Transcription</keyword>